<dbReference type="EMBL" id="BARU01005813">
    <property type="protein sequence ID" value="GAH41689.1"/>
    <property type="molecule type" value="Genomic_DNA"/>
</dbReference>
<gene>
    <name evidence="1" type="ORF">S03H2_11376</name>
</gene>
<evidence type="ECO:0000313" key="1">
    <source>
        <dbReference type="EMBL" id="GAH41689.1"/>
    </source>
</evidence>
<protein>
    <recommendedName>
        <fullName evidence="2">Sulfotransferase domain-containing protein</fullName>
    </recommendedName>
</protein>
<evidence type="ECO:0008006" key="2">
    <source>
        <dbReference type="Google" id="ProtNLM"/>
    </source>
</evidence>
<proteinExistence type="predicted"/>
<sequence>MTFDDFARRTAEVYRGTLAFLGVPDDGRSDFDVVNRSKRTRSRLLGRLLLNPPRLLAPIRSLALRTSPLGRLWRALTALNTAPAQRRPLQPAFRRELAAVFRDDVALLSKLVGRDFNGWLVG</sequence>
<dbReference type="AlphaFoldDB" id="X1GJ92"/>
<name>X1GJ92_9ZZZZ</name>
<organism evidence="1">
    <name type="scientific">marine sediment metagenome</name>
    <dbReference type="NCBI Taxonomy" id="412755"/>
    <lineage>
        <taxon>unclassified sequences</taxon>
        <taxon>metagenomes</taxon>
        <taxon>ecological metagenomes</taxon>
    </lineage>
</organism>
<dbReference type="InterPro" id="IPR027417">
    <property type="entry name" value="P-loop_NTPase"/>
</dbReference>
<accession>X1GJ92</accession>
<reference evidence="1" key="1">
    <citation type="journal article" date="2014" name="Front. Microbiol.">
        <title>High frequency of phylogenetically diverse reductive dehalogenase-homologous genes in deep subseafloor sedimentary metagenomes.</title>
        <authorList>
            <person name="Kawai M."/>
            <person name="Futagami T."/>
            <person name="Toyoda A."/>
            <person name="Takaki Y."/>
            <person name="Nishi S."/>
            <person name="Hori S."/>
            <person name="Arai W."/>
            <person name="Tsubouchi T."/>
            <person name="Morono Y."/>
            <person name="Uchiyama I."/>
            <person name="Ito T."/>
            <person name="Fujiyama A."/>
            <person name="Inagaki F."/>
            <person name="Takami H."/>
        </authorList>
    </citation>
    <scope>NUCLEOTIDE SEQUENCE</scope>
    <source>
        <strain evidence="1">Expedition CK06-06</strain>
    </source>
</reference>
<dbReference type="Gene3D" id="3.40.50.300">
    <property type="entry name" value="P-loop containing nucleotide triphosphate hydrolases"/>
    <property type="match status" value="1"/>
</dbReference>
<dbReference type="SUPFAM" id="SSF52540">
    <property type="entry name" value="P-loop containing nucleoside triphosphate hydrolases"/>
    <property type="match status" value="1"/>
</dbReference>
<comment type="caution">
    <text evidence="1">The sequence shown here is derived from an EMBL/GenBank/DDBJ whole genome shotgun (WGS) entry which is preliminary data.</text>
</comment>